<dbReference type="AlphaFoldDB" id="A0A3D8JTE5"/>
<dbReference type="GO" id="GO:0005886">
    <property type="term" value="C:plasma membrane"/>
    <property type="evidence" value="ECO:0007669"/>
    <property type="project" value="TreeGrafter"/>
</dbReference>
<evidence type="ECO:0000313" key="4">
    <source>
        <dbReference type="Proteomes" id="UP000256838"/>
    </source>
</evidence>
<keyword evidence="2" id="KW-0472">Membrane</keyword>
<dbReference type="PANTHER" id="PTHR32309:SF13">
    <property type="entry name" value="FERRIC ENTEROBACTIN TRANSPORT PROTEIN FEPE"/>
    <property type="match status" value="1"/>
</dbReference>
<organism evidence="3 4">
    <name type="scientific">Trinickia dinghuensis</name>
    <dbReference type="NCBI Taxonomy" id="2291023"/>
    <lineage>
        <taxon>Bacteria</taxon>
        <taxon>Pseudomonadati</taxon>
        <taxon>Pseudomonadota</taxon>
        <taxon>Betaproteobacteria</taxon>
        <taxon>Burkholderiales</taxon>
        <taxon>Burkholderiaceae</taxon>
        <taxon>Trinickia</taxon>
    </lineage>
</organism>
<dbReference type="InterPro" id="IPR050445">
    <property type="entry name" value="Bact_polysacc_biosynth/exp"/>
</dbReference>
<dbReference type="PANTHER" id="PTHR32309">
    <property type="entry name" value="TYROSINE-PROTEIN KINASE"/>
    <property type="match status" value="1"/>
</dbReference>
<comment type="caution">
    <text evidence="3">The sequence shown here is derived from an EMBL/GenBank/DDBJ whole genome shotgun (WGS) entry which is preliminary data.</text>
</comment>
<evidence type="ECO:0000313" key="3">
    <source>
        <dbReference type="EMBL" id="RDU96042.1"/>
    </source>
</evidence>
<evidence type="ECO:0008006" key="5">
    <source>
        <dbReference type="Google" id="ProtNLM"/>
    </source>
</evidence>
<name>A0A3D8JTE5_9BURK</name>
<evidence type="ECO:0000256" key="2">
    <source>
        <dbReference type="SAM" id="Phobius"/>
    </source>
</evidence>
<protein>
    <recommendedName>
        <fullName evidence="5">Polysaccharide chain length determinant N-terminal domain-containing protein</fullName>
    </recommendedName>
</protein>
<dbReference type="GO" id="GO:0004713">
    <property type="term" value="F:protein tyrosine kinase activity"/>
    <property type="evidence" value="ECO:0007669"/>
    <property type="project" value="TreeGrafter"/>
</dbReference>
<keyword evidence="2" id="KW-0812">Transmembrane</keyword>
<dbReference type="RefSeq" id="WP_115536424.1">
    <property type="nucleotide sequence ID" value="NZ_QRGA01000016.1"/>
</dbReference>
<proteinExistence type="predicted"/>
<keyword evidence="4" id="KW-1185">Reference proteome</keyword>
<feature type="transmembrane region" description="Helical" evidence="2">
    <location>
        <begin position="33"/>
        <end position="53"/>
    </location>
</feature>
<dbReference type="EMBL" id="QRGA01000016">
    <property type="protein sequence ID" value="RDU96042.1"/>
    <property type="molecule type" value="Genomic_DNA"/>
</dbReference>
<accession>A0A3D8JTE5</accession>
<dbReference type="Proteomes" id="UP000256838">
    <property type="component" value="Unassembled WGS sequence"/>
</dbReference>
<feature type="transmembrane region" description="Helical" evidence="2">
    <location>
        <begin position="264"/>
        <end position="282"/>
    </location>
</feature>
<evidence type="ECO:0000256" key="1">
    <source>
        <dbReference type="SAM" id="Coils"/>
    </source>
</evidence>
<keyword evidence="2" id="KW-1133">Transmembrane helix</keyword>
<sequence length="295" mass="31853">MATEQQIVAQGRMWRMDGKIASGDVAWFIRTQWWRVVAFTAIAAAIGGGLSFLRPRVWEATSVLQIGQVDESQSMVVEPPAQVVTRLKSDSFANGVMARVPLSGDKDQATLAELVRRTLRAEAFPGTDFVQITVRAFSPKDASAVLQETQNQLIAIHNGLETGAVERLHARLAELDQDIASATARHDRLDARLTSMAGSAQGGQKVVDALLNDMMSSTAREQLLKLEAERSDILMRLSPDHTYNTKPVGTIIVSHNPVAPKRTLYVVFGALVGLLAALLIGVHNGGAGAPRADAR</sequence>
<feature type="coiled-coil region" evidence="1">
    <location>
        <begin position="165"/>
        <end position="192"/>
    </location>
</feature>
<reference evidence="3 4" key="1">
    <citation type="submission" date="2018-08" db="EMBL/GenBank/DDBJ databases">
        <title>Paraburkholderia sp. DHOM06 isolated from forest soil.</title>
        <authorList>
            <person name="Gao Z.-H."/>
            <person name="Qiu L.-H."/>
        </authorList>
    </citation>
    <scope>NUCLEOTIDE SEQUENCE [LARGE SCALE GENOMIC DNA]</scope>
    <source>
        <strain evidence="3 4">DHOM06</strain>
    </source>
</reference>
<keyword evidence="1" id="KW-0175">Coiled coil</keyword>
<gene>
    <name evidence="3" type="ORF">DWV00_25680</name>
</gene>
<dbReference type="OrthoDB" id="8771394at2"/>